<dbReference type="EMBL" id="JAATJE010000001">
    <property type="protein sequence ID" value="NJC34051.1"/>
    <property type="molecule type" value="Genomic_DNA"/>
</dbReference>
<proteinExistence type="predicted"/>
<name>A0ABX0XMT6_9SPHN</name>
<comment type="caution">
    <text evidence="1">The sequence shown here is derived from an EMBL/GenBank/DDBJ whole genome shotgun (WGS) entry which is preliminary data.</text>
</comment>
<gene>
    <name evidence="1" type="ORF">GGR88_001525</name>
</gene>
<protein>
    <submittedName>
        <fullName evidence="1">Uncharacterized protein</fullName>
    </submittedName>
</protein>
<reference evidence="1 2" key="1">
    <citation type="submission" date="2020-03" db="EMBL/GenBank/DDBJ databases">
        <title>Genomic Encyclopedia of Type Strains, Phase IV (KMG-IV): sequencing the most valuable type-strain genomes for metagenomic binning, comparative biology and taxonomic classification.</title>
        <authorList>
            <person name="Goeker M."/>
        </authorList>
    </citation>
    <scope>NUCLEOTIDE SEQUENCE [LARGE SCALE GENOMIC DNA]</scope>
    <source>
        <strain evidence="1 2">DSM 27651</strain>
    </source>
</reference>
<dbReference type="RefSeq" id="WP_167953950.1">
    <property type="nucleotide sequence ID" value="NZ_JAATJE010000001.1"/>
</dbReference>
<evidence type="ECO:0000313" key="1">
    <source>
        <dbReference type="EMBL" id="NJC34051.1"/>
    </source>
</evidence>
<evidence type="ECO:0000313" key="2">
    <source>
        <dbReference type="Proteomes" id="UP000734218"/>
    </source>
</evidence>
<keyword evidence="2" id="KW-1185">Reference proteome</keyword>
<sequence length="124" mass="12907">MEPFIVPPEAVLPDIDPVVPVDPGMVPVASPDIVWSVEVVVPGPDGIVVLGVDGMPGCIVLDWPGVAGWVVAVPVPMPVDEPVCGVVVVWAMAAPASVNDAAASRRCRISVSFVRTVHQRRIGS</sequence>
<organism evidence="1 2">
    <name type="scientific">Sphingomonas jejuensis</name>
    <dbReference type="NCBI Taxonomy" id="904715"/>
    <lineage>
        <taxon>Bacteria</taxon>
        <taxon>Pseudomonadati</taxon>
        <taxon>Pseudomonadota</taxon>
        <taxon>Alphaproteobacteria</taxon>
        <taxon>Sphingomonadales</taxon>
        <taxon>Sphingomonadaceae</taxon>
        <taxon>Sphingomonas</taxon>
    </lineage>
</organism>
<dbReference type="Proteomes" id="UP000734218">
    <property type="component" value="Unassembled WGS sequence"/>
</dbReference>
<accession>A0ABX0XMT6</accession>